<dbReference type="CDD" id="cd05658">
    <property type="entry name" value="M18_DAP"/>
    <property type="match status" value="1"/>
</dbReference>
<accession>A0A0A7FS62</accession>
<evidence type="ECO:0000313" key="11">
    <source>
        <dbReference type="EMBL" id="AIY82447.1"/>
    </source>
</evidence>
<gene>
    <name evidence="11" type="ORF">U729_591</name>
</gene>
<dbReference type="PRINTS" id="PR00932">
    <property type="entry name" value="AMINO1PTASE"/>
</dbReference>
<dbReference type="EMBL" id="CP006905">
    <property type="protein sequence ID" value="AIY82447.1"/>
    <property type="molecule type" value="Genomic_DNA"/>
</dbReference>
<protein>
    <recommendedName>
        <fullName evidence="10">M18 family aminopeptidase</fullName>
        <ecNumber evidence="10">3.4.11.-</ecNumber>
    </recommendedName>
</protein>
<dbReference type="Pfam" id="PF02127">
    <property type="entry name" value="Peptidase_M18"/>
    <property type="match status" value="1"/>
</dbReference>
<evidence type="ECO:0000256" key="2">
    <source>
        <dbReference type="ARBA" id="ARBA00008290"/>
    </source>
</evidence>
<dbReference type="HOGENOM" id="CLU_019532_2_0_9"/>
<name>A0A0A7FS62_9CLOT</name>
<dbReference type="GO" id="GO:0006508">
    <property type="term" value="P:proteolysis"/>
    <property type="evidence" value="ECO:0007669"/>
    <property type="project" value="UniProtKB-KW"/>
</dbReference>
<dbReference type="InterPro" id="IPR023358">
    <property type="entry name" value="Peptidase_M18_dom2"/>
</dbReference>
<organism evidence="11 12">
    <name type="scientific">Clostridium baratii str. Sullivan</name>
    <dbReference type="NCBI Taxonomy" id="1415775"/>
    <lineage>
        <taxon>Bacteria</taxon>
        <taxon>Bacillati</taxon>
        <taxon>Bacillota</taxon>
        <taxon>Clostridia</taxon>
        <taxon>Eubacteriales</taxon>
        <taxon>Clostridiaceae</taxon>
        <taxon>Clostridium</taxon>
    </lineage>
</organism>
<reference evidence="11 12" key="1">
    <citation type="journal article" date="2015" name="Infect. Genet. Evol.">
        <title>Genomic sequences of six botulinum neurotoxin-producing strains representing three clostridial species illustrate the mobility and diversity of botulinum neurotoxin genes.</title>
        <authorList>
            <person name="Smith T.J."/>
            <person name="Hill K.K."/>
            <person name="Xie G."/>
            <person name="Foley B.T."/>
            <person name="Williamson C.H."/>
            <person name="Foster J.T."/>
            <person name="Johnson S.L."/>
            <person name="Chertkov O."/>
            <person name="Teshima H."/>
            <person name="Gibbons H.S."/>
            <person name="Johnsky L.A."/>
            <person name="Karavis M.A."/>
            <person name="Smith L.A."/>
        </authorList>
    </citation>
    <scope>NUCLEOTIDE SEQUENCE [LARGE SCALE GENOMIC DNA]</scope>
    <source>
        <strain evidence="11">Sullivan</strain>
    </source>
</reference>
<dbReference type="Gene3D" id="3.40.630.10">
    <property type="entry name" value="Zn peptidases"/>
    <property type="match status" value="1"/>
</dbReference>
<dbReference type="STRING" id="1561.NPD11_2400"/>
<evidence type="ECO:0000256" key="9">
    <source>
        <dbReference type="RuleBase" id="RU004386"/>
    </source>
</evidence>
<dbReference type="KEGG" id="cbv:U729_591"/>
<comment type="cofactor">
    <cofactor evidence="1 10">
        <name>Zn(2+)</name>
        <dbReference type="ChEBI" id="CHEBI:29105"/>
    </cofactor>
</comment>
<keyword evidence="8 9" id="KW-0482">Metalloprotease</keyword>
<dbReference type="FunFam" id="2.30.250.10:FF:000003">
    <property type="entry name" value="Probable M18 family aminopeptidase 2"/>
    <property type="match status" value="1"/>
</dbReference>
<dbReference type="RefSeq" id="WP_039311483.1">
    <property type="nucleotide sequence ID" value="NZ_CP006905.1"/>
</dbReference>
<dbReference type="GO" id="GO:0004177">
    <property type="term" value="F:aminopeptidase activity"/>
    <property type="evidence" value="ECO:0007669"/>
    <property type="project" value="UniProtKB-KW"/>
</dbReference>
<dbReference type="Proteomes" id="UP000030635">
    <property type="component" value="Chromosome"/>
</dbReference>
<keyword evidence="5 9" id="KW-0479">Metal-binding</keyword>
<evidence type="ECO:0000256" key="4">
    <source>
        <dbReference type="ARBA" id="ARBA00022670"/>
    </source>
</evidence>
<comment type="similarity">
    <text evidence="2 9">Belongs to the peptidase M18 family.</text>
</comment>
<dbReference type="AlphaFoldDB" id="A0A0A7FS62"/>
<dbReference type="EC" id="3.4.11.-" evidence="10"/>
<dbReference type="GO" id="GO:0005737">
    <property type="term" value="C:cytoplasm"/>
    <property type="evidence" value="ECO:0007669"/>
    <property type="project" value="UniProtKB-ARBA"/>
</dbReference>
<evidence type="ECO:0000256" key="10">
    <source>
        <dbReference type="RuleBase" id="RU004387"/>
    </source>
</evidence>
<dbReference type="SUPFAM" id="SSF101821">
    <property type="entry name" value="Aminopeptidase/glucanase lid domain"/>
    <property type="match status" value="1"/>
</dbReference>
<evidence type="ECO:0000256" key="8">
    <source>
        <dbReference type="ARBA" id="ARBA00023049"/>
    </source>
</evidence>
<evidence type="ECO:0000313" key="12">
    <source>
        <dbReference type="Proteomes" id="UP000030635"/>
    </source>
</evidence>
<keyword evidence="12" id="KW-1185">Reference proteome</keyword>
<dbReference type="Gene3D" id="2.30.250.10">
    <property type="entry name" value="Aminopeptidase i, Domain 2"/>
    <property type="match status" value="1"/>
</dbReference>
<keyword evidence="6 9" id="KW-0378">Hydrolase</keyword>
<proteinExistence type="inferred from homology"/>
<evidence type="ECO:0000256" key="6">
    <source>
        <dbReference type="ARBA" id="ARBA00022801"/>
    </source>
</evidence>
<dbReference type="GO" id="GO:0008270">
    <property type="term" value="F:zinc ion binding"/>
    <property type="evidence" value="ECO:0007669"/>
    <property type="project" value="InterPro"/>
</dbReference>
<evidence type="ECO:0000256" key="7">
    <source>
        <dbReference type="ARBA" id="ARBA00022833"/>
    </source>
</evidence>
<dbReference type="PANTHER" id="PTHR28570">
    <property type="entry name" value="ASPARTYL AMINOPEPTIDASE"/>
    <property type="match status" value="1"/>
</dbReference>
<dbReference type="NCBIfam" id="NF002759">
    <property type="entry name" value="PRK02813.1"/>
    <property type="match status" value="1"/>
</dbReference>
<keyword evidence="4 9" id="KW-0645">Protease</keyword>
<keyword evidence="7 9" id="KW-0862">Zinc</keyword>
<evidence type="ECO:0000256" key="5">
    <source>
        <dbReference type="ARBA" id="ARBA00022723"/>
    </source>
</evidence>
<dbReference type="eggNOG" id="COG1362">
    <property type="taxonomic scope" value="Bacteria"/>
</dbReference>
<dbReference type="InterPro" id="IPR001948">
    <property type="entry name" value="Peptidase_M18"/>
</dbReference>
<dbReference type="OrthoDB" id="9764268at2"/>
<dbReference type="PANTHER" id="PTHR28570:SF3">
    <property type="entry name" value="ASPARTYL AMINOPEPTIDASE"/>
    <property type="match status" value="1"/>
</dbReference>
<evidence type="ECO:0000256" key="3">
    <source>
        <dbReference type="ARBA" id="ARBA00022438"/>
    </source>
</evidence>
<evidence type="ECO:0000256" key="1">
    <source>
        <dbReference type="ARBA" id="ARBA00001947"/>
    </source>
</evidence>
<dbReference type="SUPFAM" id="SSF53187">
    <property type="entry name" value="Zn-dependent exopeptidases"/>
    <property type="match status" value="1"/>
</dbReference>
<sequence>MERQLANELIDFLYESPTAYHAASSVKEILKKDGFVELFEEDSWDLEKGKKYFVGKNDSAVIAFEVGNGELEVDGFRLIGAHTDAPGFKIKPNAEMKVENTYVRLNTEVYGGPILSTWFDRPLGIAGRVIVKGKSPLKPEVKLVNVNKPVLIIPNLAIHMNRNVNEGYAYNKQKDTLPLVGFVNDSLEKEGYLMNLLSEETGVKVEDILDFDLFLYEYQKGSLVGINEEFISAGKLDDQWMVFAGIKGLLNSTKIAATKVMICIDNEEIGSLTAQGAQSNLIRRTLERIAIALNKNTEEFFRALKNSLMISADLAHAVHPNLPEKHDPTNRPFLGMGPVLKIAASGSYSTEGVAGAIFKSVCEEANVPMQKFVNRSDVKGGTTIGPMSAADLCIPVVDMGAPILGMHSVRELAAVKDNFYTIEAFTKFFSLN</sequence>
<dbReference type="GO" id="GO:0008237">
    <property type="term" value="F:metallopeptidase activity"/>
    <property type="evidence" value="ECO:0007669"/>
    <property type="project" value="UniProtKB-KW"/>
</dbReference>
<keyword evidence="3 9" id="KW-0031">Aminopeptidase</keyword>